<dbReference type="AlphaFoldDB" id="A0A370DFN0"/>
<dbReference type="PROSITE" id="PS51257">
    <property type="entry name" value="PROKAR_LIPOPROTEIN"/>
    <property type="match status" value="1"/>
</dbReference>
<evidence type="ECO:0000256" key="1">
    <source>
        <dbReference type="ARBA" id="ARBA00005662"/>
    </source>
</evidence>
<protein>
    <submittedName>
        <fullName evidence="3">Capsular biosynthesis protein</fullName>
    </submittedName>
</protein>
<sequence length="378" mass="41367">MVLYKSNLNMAIAKLHLLAILIISLLLSACSQETESSLYNKKLPQTSITIVAVGDIMLGGTAQEILMEEGYDYPFKNVKSLFTDTDIAIGNLEGPLTSICNSDMELDKTYVFRSPAPKVAPALKKAGFNILNLANNHILDYGVQGMNDTIDALNKHNIYSVGAGENSAAARSGTIIDTANGKLGFLSYSLTFPESFWATDEKAGVAFGHEKQITADIKRLKKSTDSVIVSFHWGREKITELRPYQPRLGRAAIDAGASIVLGHHPHVLQAIEQYNKGLIIYSLGNFVFGSYSQDAKTSVVARITLNNGQFYSAELTPINVLNTEVVFQPQILQQSAAIGVIEHINTLSKASNTRLDQLNYRGYLHASENKIQSLARNN</sequence>
<dbReference type="InterPro" id="IPR052169">
    <property type="entry name" value="CW_Biosynth-Accessory"/>
</dbReference>
<dbReference type="CDD" id="cd07381">
    <property type="entry name" value="MPP_CapA"/>
    <property type="match status" value="1"/>
</dbReference>
<gene>
    <name evidence="3" type="ORF">DIZ80_12790</name>
</gene>
<dbReference type="SUPFAM" id="SSF56300">
    <property type="entry name" value="Metallo-dependent phosphatases"/>
    <property type="match status" value="1"/>
</dbReference>
<dbReference type="Gene3D" id="3.60.21.10">
    <property type="match status" value="1"/>
</dbReference>
<dbReference type="InterPro" id="IPR029052">
    <property type="entry name" value="Metallo-depent_PP-like"/>
</dbReference>
<dbReference type="PANTHER" id="PTHR33393">
    <property type="entry name" value="POLYGLUTAMINE SYNTHESIS ACCESSORY PROTEIN RV0574C-RELATED"/>
    <property type="match status" value="1"/>
</dbReference>
<accession>A0A370DFN0</accession>
<comment type="caution">
    <text evidence="3">The sequence shown here is derived from an EMBL/GenBank/DDBJ whole genome shotgun (WGS) entry which is preliminary data.</text>
</comment>
<evidence type="ECO:0000313" key="3">
    <source>
        <dbReference type="EMBL" id="RDH83127.1"/>
    </source>
</evidence>
<dbReference type="PANTHER" id="PTHR33393:SF13">
    <property type="entry name" value="PGA BIOSYNTHESIS PROTEIN CAPA"/>
    <property type="match status" value="1"/>
</dbReference>
<name>A0A370DFN0_9GAMM</name>
<proteinExistence type="inferred from homology"/>
<reference evidence="3 4" key="1">
    <citation type="journal article" date="2018" name="ISME J.">
        <title>Endosymbiont genomes yield clues of tubeworm success.</title>
        <authorList>
            <person name="Li Y."/>
            <person name="Liles M.R."/>
            <person name="Halanych K.M."/>
        </authorList>
    </citation>
    <scope>NUCLEOTIDE SEQUENCE [LARGE SCALE GENOMIC DNA]</scope>
    <source>
        <strain evidence="3">A1464</strain>
    </source>
</reference>
<evidence type="ECO:0000313" key="4">
    <source>
        <dbReference type="Proteomes" id="UP000254266"/>
    </source>
</evidence>
<dbReference type="InterPro" id="IPR019079">
    <property type="entry name" value="Capsule_synth_CapA"/>
</dbReference>
<keyword evidence="4" id="KW-1185">Reference proteome</keyword>
<comment type="similarity">
    <text evidence="1">Belongs to the CapA family.</text>
</comment>
<dbReference type="Pfam" id="PF09587">
    <property type="entry name" value="PGA_cap"/>
    <property type="match status" value="1"/>
</dbReference>
<evidence type="ECO:0000259" key="2">
    <source>
        <dbReference type="SMART" id="SM00854"/>
    </source>
</evidence>
<dbReference type="EMBL" id="QFXC01000011">
    <property type="protein sequence ID" value="RDH83127.1"/>
    <property type="molecule type" value="Genomic_DNA"/>
</dbReference>
<dbReference type="SMART" id="SM00854">
    <property type="entry name" value="PGA_cap"/>
    <property type="match status" value="1"/>
</dbReference>
<organism evidence="3 4">
    <name type="scientific">endosymbiont of Galathealinum brachiosum</name>
    <dbReference type="NCBI Taxonomy" id="2200906"/>
    <lineage>
        <taxon>Bacteria</taxon>
        <taxon>Pseudomonadati</taxon>
        <taxon>Pseudomonadota</taxon>
        <taxon>Gammaproteobacteria</taxon>
        <taxon>sulfur-oxidizing symbionts</taxon>
    </lineage>
</organism>
<dbReference type="Proteomes" id="UP000254266">
    <property type="component" value="Unassembled WGS sequence"/>
</dbReference>
<feature type="domain" description="Capsule synthesis protein CapA" evidence="2">
    <location>
        <begin position="49"/>
        <end position="290"/>
    </location>
</feature>